<feature type="transmembrane region" description="Helical" evidence="6">
    <location>
        <begin position="166"/>
        <end position="192"/>
    </location>
</feature>
<sequence length="228" mass="23884">MTGWRSLPTPPAAPRPIAACTKPSPPPARCGSPAPEPARMESLLSGFVAALVAHATDRPPWLAAILADRYRRPLAILAGVLVAQLLVNAIAAIAAIQIRPLMTPNARSLMLGLALLFAAIGAAWRMQPPSDRLEGWRLGAFGTSAIGLFILAFGDRTQFIAFGTGIWGSSPLLAAVGASIGATLASVPAVLLGEHRWRRLPLDIWRWSAAVILAALGSAACLSALRII</sequence>
<dbReference type="InterPro" id="IPR001727">
    <property type="entry name" value="GDT1-like"/>
</dbReference>
<evidence type="ECO:0000256" key="3">
    <source>
        <dbReference type="ARBA" id="ARBA00022692"/>
    </source>
</evidence>
<dbReference type="GO" id="GO:0016020">
    <property type="term" value="C:membrane"/>
    <property type="evidence" value="ECO:0007669"/>
    <property type="project" value="UniProtKB-SubCell"/>
</dbReference>
<keyword evidence="9" id="KW-1185">Reference proteome</keyword>
<accession>A0A4U1L2Y3</accession>
<keyword evidence="3 6" id="KW-0812">Transmembrane</keyword>
<proteinExistence type="inferred from homology"/>
<dbReference type="GO" id="GO:0046873">
    <property type="term" value="F:metal ion transmembrane transporter activity"/>
    <property type="evidence" value="ECO:0007669"/>
    <property type="project" value="InterPro"/>
</dbReference>
<dbReference type="Pfam" id="PF01169">
    <property type="entry name" value="GDT1"/>
    <property type="match status" value="1"/>
</dbReference>
<name>A0A4U1L2Y3_9SPHN</name>
<feature type="region of interest" description="Disordered" evidence="7">
    <location>
        <begin position="1"/>
        <end position="35"/>
    </location>
</feature>
<comment type="subcellular location">
    <subcellularLocation>
        <location evidence="1 6">Membrane</location>
        <topology evidence="1 6">Multi-pass membrane protein</topology>
    </subcellularLocation>
</comment>
<dbReference type="AlphaFoldDB" id="A0A4U1L2Y3"/>
<protein>
    <recommendedName>
        <fullName evidence="6">GDT1 family protein</fullName>
    </recommendedName>
</protein>
<evidence type="ECO:0000256" key="6">
    <source>
        <dbReference type="RuleBase" id="RU365102"/>
    </source>
</evidence>
<evidence type="ECO:0000256" key="5">
    <source>
        <dbReference type="ARBA" id="ARBA00023136"/>
    </source>
</evidence>
<feature type="transmembrane region" description="Helical" evidence="6">
    <location>
        <begin position="136"/>
        <end position="154"/>
    </location>
</feature>
<evidence type="ECO:0000256" key="7">
    <source>
        <dbReference type="SAM" id="MobiDB-lite"/>
    </source>
</evidence>
<dbReference type="Proteomes" id="UP000309138">
    <property type="component" value="Unassembled WGS sequence"/>
</dbReference>
<dbReference type="EMBL" id="SWKR01000002">
    <property type="protein sequence ID" value="TKD50992.1"/>
    <property type="molecule type" value="Genomic_DNA"/>
</dbReference>
<evidence type="ECO:0000256" key="2">
    <source>
        <dbReference type="ARBA" id="ARBA00009190"/>
    </source>
</evidence>
<gene>
    <name evidence="8" type="ORF">FBR43_09640</name>
</gene>
<comment type="similarity">
    <text evidence="2 6">Belongs to the GDT1 family.</text>
</comment>
<reference evidence="8 9" key="1">
    <citation type="submission" date="2019-04" db="EMBL/GenBank/DDBJ databases">
        <authorList>
            <person name="Yang Y."/>
            <person name="Wei D."/>
        </authorList>
    </citation>
    <scope>NUCLEOTIDE SEQUENCE [LARGE SCALE GENOMIC DNA]</scope>
    <source>
        <strain evidence="8 9">L-1-4w-11</strain>
    </source>
</reference>
<keyword evidence="4 6" id="KW-1133">Transmembrane helix</keyword>
<evidence type="ECO:0000313" key="8">
    <source>
        <dbReference type="EMBL" id="TKD50992.1"/>
    </source>
</evidence>
<feature type="transmembrane region" description="Helical" evidence="6">
    <location>
        <begin position="108"/>
        <end position="124"/>
    </location>
</feature>
<evidence type="ECO:0000256" key="1">
    <source>
        <dbReference type="ARBA" id="ARBA00004141"/>
    </source>
</evidence>
<comment type="caution">
    <text evidence="8">The sequence shown here is derived from an EMBL/GenBank/DDBJ whole genome shotgun (WGS) entry which is preliminary data.</text>
</comment>
<feature type="transmembrane region" description="Helical" evidence="6">
    <location>
        <begin position="74"/>
        <end position="96"/>
    </location>
</feature>
<keyword evidence="5 6" id="KW-0472">Membrane</keyword>
<evidence type="ECO:0000256" key="4">
    <source>
        <dbReference type="ARBA" id="ARBA00022989"/>
    </source>
</evidence>
<feature type="transmembrane region" description="Helical" evidence="6">
    <location>
        <begin position="204"/>
        <end position="225"/>
    </location>
</feature>
<dbReference type="OrthoDB" id="7585760at2"/>
<evidence type="ECO:0000313" key="9">
    <source>
        <dbReference type="Proteomes" id="UP000309138"/>
    </source>
</evidence>
<organism evidence="8 9">
    <name type="scientific">Sphingomonas baiyangensis</name>
    <dbReference type="NCBI Taxonomy" id="2572576"/>
    <lineage>
        <taxon>Bacteria</taxon>
        <taxon>Pseudomonadati</taxon>
        <taxon>Pseudomonadota</taxon>
        <taxon>Alphaproteobacteria</taxon>
        <taxon>Sphingomonadales</taxon>
        <taxon>Sphingomonadaceae</taxon>
        <taxon>Sphingomonas</taxon>
    </lineage>
</organism>